<dbReference type="GO" id="GO:0005524">
    <property type="term" value="F:ATP binding"/>
    <property type="evidence" value="ECO:0007669"/>
    <property type="project" value="UniProtKB-UniRule"/>
</dbReference>
<keyword evidence="12" id="KW-1185">Reference proteome</keyword>
<dbReference type="InterPro" id="IPR014746">
    <property type="entry name" value="Gln_synth/guanido_kin_cat_dom"/>
</dbReference>
<dbReference type="GO" id="GO:0004357">
    <property type="term" value="F:glutamate-cysteine ligase activity"/>
    <property type="evidence" value="ECO:0007669"/>
    <property type="project" value="UniProtKB-UniRule"/>
</dbReference>
<evidence type="ECO:0000256" key="9">
    <source>
        <dbReference type="ARBA" id="ARBA00032122"/>
    </source>
</evidence>
<evidence type="ECO:0000256" key="10">
    <source>
        <dbReference type="RuleBase" id="RU367135"/>
    </source>
</evidence>
<organism evidence="11 12">
    <name type="scientific">Vairimorpha apis BRL 01</name>
    <dbReference type="NCBI Taxonomy" id="1037528"/>
    <lineage>
        <taxon>Eukaryota</taxon>
        <taxon>Fungi</taxon>
        <taxon>Fungi incertae sedis</taxon>
        <taxon>Microsporidia</taxon>
        <taxon>Nosematidae</taxon>
        <taxon>Vairimorpha</taxon>
    </lineage>
</organism>
<evidence type="ECO:0000313" key="12">
    <source>
        <dbReference type="Proteomes" id="UP000053780"/>
    </source>
</evidence>
<reference evidence="11 12" key="1">
    <citation type="journal article" date="2013" name="BMC Genomics">
        <title>Genome sequencing and comparative genomics of honey bee microsporidia, Nosema apis reveal novel insights into host-parasite interactions.</title>
        <authorList>
            <person name="Chen Yp."/>
            <person name="Pettis J.S."/>
            <person name="Zhao Y."/>
            <person name="Liu X."/>
            <person name="Tallon L.J."/>
            <person name="Sadzewicz L.D."/>
            <person name="Li R."/>
            <person name="Zheng H."/>
            <person name="Huang S."/>
            <person name="Zhang X."/>
            <person name="Hamilton M.C."/>
            <person name="Pernal S.F."/>
            <person name="Melathopoulos A.P."/>
            <person name="Yan X."/>
            <person name="Evans J.D."/>
        </authorList>
    </citation>
    <scope>NUCLEOTIDE SEQUENCE [LARGE SCALE GENOMIC DNA]</scope>
    <source>
        <strain evidence="11 12">BRL 01</strain>
    </source>
</reference>
<evidence type="ECO:0000256" key="7">
    <source>
        <dbReference type="ARBA" id="ARBA00022840"/>
    </source>
</evidence>
<dbReference type="EC" id="6.3.2.2" evidence="3 10"/>
<evidence type="ECO:0000256" key="3">
    <source>
        <dbReference type="ARBA" id="ARBA00012220"/>
    </source>
</evidence>
<sequence length="138" mass="15835">MKDKNTAVDETNKYILIDSMGQGMGCCCLQTAIQGSNLEETRHLFDMMGILSPLLLRLSRGTPCANGKLLNTETRWDMLEMSVDCRTDQERGSNWDVSGNKVEYNYNTEIPKSRFSPLDLFISNHQHFKENIMIFTFQ</sequence>
<dbReference type="GO" id="GO:0006750">
    <property type="term" value="P:glutathione biosynthetic process"/>
    <property type="evidence" value="ECO:0007669"/>
    <property type="project" value="UniProtKB-UniRule"/>
</dbReference>
<comment type="catalytic activity">
    <reaction evidence="10">
        <text>L-cysteine + L-glutamate + ATP = gamma-L-glutamyl-L-cysteine + ADP + phosphate + H(+)</text>
        <dbReference type="Rhea" id="RHEA:13285"/>
        <dbReference type="ChEBI" id="CHEBI:15378"/>
        <dbReference type="ChEBI" id="CHEBI:29985"/>
        <dbReference type="ChEBI" id="CHEBI:30616"/>
        <dbReference type="ChEBI" id="CHEBI:35235"/>
        <dbReference type="ChEBI" id="CHEBI:43474"/>
        <dbReference type="ChEBI" id="CHEBI:58173"/>
        <dbReference type="ChEBI" id="CHEBI:456216"/>
        <dbReference type="EC" id="6.3.2.2"/>
    </reaction>
</comment>
<accession>T0MGE8</accession>
<dbReference type="Pfam" id="PF03074">
    <property type="entry name" value="GCS"/>
    <property type="match status" value="1"/>
</dbReference>
<evidence type="ECO:0000256" key="5">
    <source>
        <dbReference type="ARBA" id="ARBA00022684"/>
    </source>
</evidence>
<dbReference type="AlphaFoldDB" id="T0MGE8"/>
<keyword evidence="4 10" id="KW-0436">Ligase</keyword>
<keyword evidence="6 10" id="KW-0547">Nucleotide-binding</keyword>
<protein>
    <recommendedName>
        <fullName evidence="3 10">Glutamate--cysteine ligase</fullName>
        <ecNumber evidence="3 10">6.3.2.2</ecNumber>
    </recommendedName>
    <alternativeName>
        <fullName evidence="9 10">Gamma-ECS</fullName>
    </alternativeName>
    <alternativeName>
        <fullName evidence="8 10">Gamma-glutamylcysteine synthetase</fullName>
    </alternativeName>
</protein>
<gene>
    <name evidence="11" type="ORF">NAPIS_ORF02348</name>
</gene>
<comment type="similarity">
    <text evidence="2 10">Belongs to the glutamate--cysteine ligase type 3 family.</text>
</comment>
<keyword evidence="7 10" id="KW-0067">ATP-binding</keyword>
<dbReference type="InterPro" id="IPR004308">
    <property type="entry name" value="GCS"/>
</dbReference>
<dbReference type="OrthoDB" id="7939818at2759"/>
<evidence type="ECO:0000313" key="11">
    <source>
        <dbReference type="EMBL" id="EQB60120.1"/>
    </source>
</evidence>
<dbReference type="VEuPathDB" id="MicrosporidiaDB:NAPIS_ORF02348"/>
<name>T0MGE8_9MICR</name>
<dbReference type="UniPathway" id="UPA00142">
    <property type="reaction ID" value="UER00209"/>
</dbReference>
<dbReference type="Gene3D" id="3.30.590.50">
    <property type="match status" value="1"/>
</dbReference>
<proteinExistence type="inferred from homology"/>
<evidence type="ECO:0000256" key="4">
    <source>
        <dbReference type="ARBA" id="ARBA00022598"/>
    </source>
</evidence>
<dbReference type="HOGENOM" id="CLU_1855830_0_0_1"/>
<keyword evidence="5 10" id="KW-0317">Glutathione biosynthesis</keyword>
<dbReference type="SUPFAM" id="SSF55931">
    <property type="entry name" value="Glutamine synthetase/guanido kinase"/>
    <property type="match status" value="1"/>
</dbReference>
<evidence type="ECO:0000256" key="6">
    <source>
        <dbReference type="ARBA" id="ARBA00022741"/>
    </source>
</evidence>
<comment type="pathway">
    <text evidence="1 10">Sulfur metabolism; glutathione biosynthesis; glutathione from L-cysteine and L-glutamate: step 1/2.</text>
</comment>
<dbReference type="PANTHER" id="PTHR11164">
    <property type="entry name" value="GLUTAMATE CYSTEINE LIGASE"/>
    <property type="match status" value="1"/>
</dbReference>
<evidence type="ECO:0000256" key="2">
    <source>
        <dbReference type="ARBA" id="ARBA00008100"/>
    </source>
</evidence>
<dbReference type="Proteomes" id="UP000053780">
    <property type="component" value="Unassembled WGS sequence"/>
</dbReference>
<evidence type="ECO:0000256" key="1">
    <source>
        <dbReference type="ARBA" id="ARBA00005006"/>
    </source>
</evidence>
<evidence type="ECO:0000256" key="8">
    <source>
        <dbReference type="ARBA" id="ARBA00030585"/>
    </source>
</evidence>
<dbReference type="EMBL" id="KE647331">
    <property type="protein sequence ID" value="EQB60120.1"/>
    <property type="molecule type" value="Genomic_DNA"/>
</dbReference>
<dbReference type="PANTHER" id="PTHR11164:SF0">
    <property type="entry name" value="GLUTAMATE--CYSTEINE LIGASE CATALYTIC SUBUNIT"/>
    <property type="match status" value="1"/>
</dbReference>